<dbReference type="AlphaFoldDB" id="A0A7X0ISD4"/>
<dbReference type="InterPro" id="IPR036849">
    <property type="entry name" value="Enolase-like_C_sf"/>
</dbReference>
<evidence type="ECO:0000313" key="1">
    <source>
        <dbReference type="EMBL" id="MBB6486288.1"/>
    </source>
</evidence>
<dbReference type="Gene3D" id="3.20.20.120">
    <property type="entry name" value="Enolase-like C-terminal domain"/>
    <property type="match status" value="1"/>
</dbReference>
<sequence>MASAGSKTPAVPWTFQFKPALLNVYAGRLAAGEALFSLAEAKLLDRHAGLRRVRDVLVFDPVHCYRLPGYIDIVDHLTSLGWDRNSFWPLGGHLFCLHVVAAMGLAGAELTPFAFYPFSGLFTGAMIGEGRSNPPDIPGIGFELNDGARRAFKTLT</sequence>
<dbReference type="RefSeq" id="WP_210325618.1">
    <property type="nucleotide sequence ID" value="NZ_JACHBG010000007.1"/>
</dbReference>
<dbReference type="Proteomes" id="UP000565576">
    <property type="component" value="Unassembled WGS sequence"/>
</dbReference>
<protein>
    <submittedName>
        <fullName evidence="1">L-alanine-DL-glutamate epimerase-like enolase superfamily enzyme</fullName>
    </submittedName>
</protein>
<accession>A0A7X0ISD4</accession>
<name>A0A7X0ISD4_9HYPH</name>
<dbReference type="SUPFAM" id="SSF51604">
    <property type="entry name" value="Enolase C-terminal domain-like"/>
    <property type="match status" value="1"/>
</dbReference>
<comment type="caution">
    <text evidence="1">The sequence shown here is derived from an EMBL/GenBank/DDBJ whole genome shotgun (WGS) entry which is preliminary data.</text>
</comment>
<dbReference type="EMBL" id="JACHBG010000007">
    <property type="protein sequence ID" value="MBB6486288.1"/>
    <property type="molecule type" value="Genomic_DNA"/>
</dbReference>
<proteinExistence type="predicted"/>
<reference evidence="1 2" key="1">
    <citation type="submission" date="2020-08" db="EMBL/GenBank/DDBJ databases">
        <title>Genomic Encyclopedia of Type Strains, Phase IV (KMG-V): Genome sequencing to study the core and pangenomes of soil and plant-associated prokaryotes.</title>
        <authorList>
            <person name="Whitman W."/>
        </authorList>
    </citation>
    <scope>NUCLEOTIDE SEQUENCE [LARGE SCALE GENOMIC DNA]</scope>
    <source>
        <strain evidence="1 2">SEMIA 4060</strain>
    </source>
</reference>
<gene>
    <name evidence="1" type="ORF">GGD46_003583</name>
</gene>
<evidence type="ECO:0000313" key="2">
    <source>
        <dbReference type="Proteomes" id="UP000565576"/>
    </source>
</evidence>
<organism evidence="1 2">
    <name type="scientific">Rhizobium lusitanum</name>
    <dbReference type="NCBI Taxonomy" id="293958"/>
    <lineage>
        <taxon>Bacteria</taxon>
        <taxon>Pseudomonadati</taxon>
        <taxon>Pseudomonadota</taxon>
        <taxon>Alphaproteobacteria</taxon>
        <taxon>Hyphomicrobiales</taxon>
        <taxon>Rhizobiaceae</taxon>
        <taxon>Rhizobium/Agrobacterium group</taxon>
        <taxon>Rhizobium</taxon>
    </lineage>
</organism>